<dbReference type="PANTHER" id="PTHR11406:SF23">
    <property type="entry name" value="PHOSPHOGLYCERATE KINASE 1, CHLOROPLASTIC-RELATED"/>
    <property type="match status" value="1"/>
</dbReference>
<dbReference type="InterPro" id="IPR036043">
    <property type="entry name" value="Phosphoglycerate_kinase_sf"/>
</dbReference>
<evidence type="ECO:0000256" key="4">
    <source>
        <dbReference type="ARBA" id="ARBA00011245"/>
    </source>
</evidence>
<dbReference type="EMBL" id="JACHEH010000003">
    <property type="protein sequence ID" value="MBB6167894.1"/>
    <property type="molecule type" value="Genomic_DNA"/>
</dbReference>
<keyword evidence="12 13" id="KW-0324">Glycolysis</keyword>
<dbReference type="SUPFAM" id="SSF53748">
    <property type="entry name" value="Phosphoglycerate kinase"/>
    <property type="match status" value="1"/>
</dbReference>
<comment type="caution">
    <text evidence="13">Lacks conserved residue(s) required for the propagation of feature annotation.</text>
</comment>
<dbReference type="HAMAP" id="MF_00145">
    <property type="entry name" value="Phosphoglyc_kinase"/>
    <property type="match status" value="1"/>
</dbReference>
<evidence type="ECO:0000256" key="9">
    <source>
        <dbReference type="ARBA" id="ARBA00022741"/>
    </source>
</evidence>
<evidence type="ECO:0000256" key="12">
    <source>
        <dbReference type="ARBA" id="ARBA00023152"/>
    </source>
</evidence>
<keyword evidence="11 13" id="KW-0067">ATP-binding</keyword>
<reference evidence="17 18" key="1">
    <citation type="submission" date="2020-08" db="EMBL/GenBank/DDBJ databases">
        <title>Genomic Encyclopedia of Type Strains, Phase IV (KMG-IV): sequencing the most valuable type-strain genomes for metagenomic binning, comparative biology and taxonomic classification.</title>
        <authorList>
            <person name="Goeker M."/>
        </authorList>
    </citation>
    <scope>NUCLEOTIDE SEQUENCE [LARGE SCALE GENOMIC DNA]</scope>
    <source>
        <strain evidence="17 18">DSM 101465</strain>
    </source>
</reference>
<dbReference type="EC" id="2.7.2.3" evidence="5 13"/>
<feature type="binding site" evidence="13">
    <location>
        <position position="45"/>
    </location>
    <ligand>
        <name>substrate</name>
    </ligand>
</feature>
<dbReference type="GO" id="GO:0004618">
    <property type="term" value="F:phosphoglycerate kinase activity"/>
    <property type="evidence" value="ECO:0007669"/>
    <property type="project" value="UniProtKB-UniRule"/>
</dbReference>
<evidence type="ECO:0000256" key="5">
    <source>
        <dbReference type="ARBA" id="ARBA00013061"/>
    </source>
</evidence>
<dbReference type="InterPro" id="IPR001576">
    <property type="entry name" value="Phosphoglycerate_kinase"/>
</dbReference>
<proteinExistence type="inferred from homology"/>
<evidence type="ECO:0000313" key="17">
    <source>
        <dbReference type="EMBL" id="MBB6167894.1"/>
    </source>
</evidence>
<feature type="binding site" evidence="14">
    <location>
        <position position="45"/>
    </location>
    <ligand>
        <name>(2R)-3-phosphoglycerate</name>
        <dbReference type="ChEBI" id="CHEBI:58272"/>
    </ligand>
</feature>
<organism evidence="17 18">
    <name type="scientific">Chelatococcus composti</name>
    <dbReference type="NCBI Taxonomy" id="1743235"/>
    <lineage>
        <taxon>Bacteria</taxon>
        <taxon>Pseudomonadati</taxon>
        <taxon>Pseudomonadota</taxon>
        <taxon>Alphaproteobacteria</taxon>
        <taxon>Hyphomicrobiales</taxon>
        <taxon>Chelatococcaceae</taxon>
        <taxon>Chelatococcus</taxon>
    </lineage>
</organism>
<keyword evidence="18" id="KW-1185">Reference proteome</keyword>
<feature type="binding site" evidence="13 14">
    <location>
        <begin position="68"/>
        <end position="71"/>
    </location>
    <ligand>
        <name>substrate</name>
    </ligand>
</feature>
<feature type="binding site" evidence="14">
    <location>
        <position position="127"/>
    </location>
    <ligand>
        <name>(2R)-3-phosphoglycerate</name>
        <dbReference type="ChEBI" id="CHEBI:58272"/>
    </ligand>
</feature>
<sequence>MSQGTSPDTRSFRTLDDVQVKGKRVLLRVDLNVPMENGRVSDATRIERVVPTIREIAEAGGRVVLLAHFGRPKGKPEPKDSLRPVVAAVAEHVGRPVAFAEDCIGEAAARAVAALKDGDIVLLENTRFHPGEEKNDPEFVKALAANGDIYVNDAFSAAHRAHASTEGLAHVLPAYAGRSMQAELEALAKALEAPKRPVVAIVGGAKVSTKIDLLENLVTKVDALVIGGGMANTFLHAQGVAIGKSLAEKDLATTALKIMEKAATHNCAIILPVDAVVAWHFEANAPSQAYGLDAIPEDGMILDVGPQSVERVRAAIDDAATLVWNGPLGAFELPPFDAGTVAAARHAAERTREGKLVSVAGGGDTVSALNHAGVADAFSYVSTAGGAFLEWMEGKALPGVEALRAG</sequence>
<dbReference type="CDD" id="cd00318">
    <property type="entry name" value="Phosphoglycerate_kinase"/>
    <property type="match status" value="1"/>
</dbReference>
<dbReference type="GO" id="GO:0006096">
    <property type="term" value="P:glycolytic process"/>
    <property type="evidence" value="ECO:0007669"/>
    <property type="project" value="UniProtKB-UniRule"/>
</dbReference>
<dbReference type="GO" id="GO:0043531">
    <property type="term" value="F:ADP binding"/>
    <property type="evidence" value="ECO:0007669"/>
    <property type="project" value="TreeGrafter"/>
</dbReference>
<gene>
    <name evidence="13" type="primary">pgk</name>
    <name evidence="17" type="ORF">HNQ73_001517</name>
</gene>
<keyword evidence="7 13" id="KW-0963">Cytoplasm</keyword>
<feature type="binding site" evidence="13 15">
    <location>
        <position position="332"/>
    </location>
    <ligand>
        <name>ATP</name>
        <dbReference type="ChEBI" id="CHEBI:30616"/>
    </ligand>
</feature>
<dbReference type="PRINTS" id="PR00477">
    <property type="entry name" value="PHGLYCKINASE"/>
</dbReference>
<comment type="caution">
    <text evidence="17">The sequence shown here is derived from an EMBL/GenBank/DDBJ whole genome shotgun (WGS) entry which is preliminary data.</text>
</comment>
<dbReference type="PIRSF" id="PIRSF000724">
    <property type="entry name" value="Pgk"/>
    <property type="match status" value="1"/>
</dbReference>
<dbReference type="Proteomes" id="UP000588017">
    <property type="component" value="Unassembled WGS sequence"/>
</dbReference>
<feature type="binding site" evidence="13 14">
    <location>
        <begin position="30"/>
        <end position="32"/>
    </location>
    <ligand>
        <name>substrate</name>
    </ligand>
</feature>
<dbReference type="GO" id="GO:0006094">
    <property type="term" value="P:gluconeogenesis"/>
    <property type="evidence" value="ECO:0007669"/>
    <property type="project" value="TreeGrafter"/>
</dbReference>
<evidence type="ECO:0000256" key="2">
    <source>
        <dbReference type="ARBA" id="ARBA00004838"/>
    </source>
</evidence>
<comment type="catalytic activity">
    <reaction evidence="1 13 16">
        <text>(2R)-3-phosphoglycerate + ATP = (2R)-3-phospho-glyceroyl phosphate + ADP</text>
        <dbReference type="Rhea" id="RHEA:14801"/>
        <dbReference type="ChEBI" id="CHEBI:30616"/>
        <dbReference type="ChEBI" id="CHEBI:57604"/>
        <dbReference type="ChEBI" id="CHEBI:58272"/>
        <dbReference type="ChEBI" id="CHEBI:456216"/>
        <dbReference type="EC" id="2.7.2.3"/>
    </reaction>
</comment>
<dbReference type="InterPro" id="IPR015824">
    <property type="entry name" value="Phosphoglycerate_kinase_N"/>
</dbReference>
<keyword evidence="9 13" id="KW-0547">Nucleotide-binding</keyword>
<dbReference type="FunFam" id="3.40.50.1260:FF:000006">
    <property type="entry name" value="Phosphoglycerate kinase"/>
    <property type="match status" value="1"/>
</dbReference>
<accession>A0A841KAI4</accession>
<feature type="binding site" evidence="14">
    <location>
        <position position="160"/>
    </location>
    <ligand>
        <name>(2R)-3-phosphoglycerate</name>
        <dbReference type="ChEBI" id="CHEBI:58272"/>
    </ligand>
</feature>
<evidence type="ECO:0000256" key="15">
    <source>
        <dbReference type="PIRSR" id="PIRSR000724-2"/>
    </source>
</evidence>
<evidence type="ECO:0000256" key="7">
    <source>
        <dbReference type="ARBA" id="ARBA00022490"/>
    </source>
</evidence>
<dbReference type="Pfam" id="PF00162">
    <property type="entry name" value="PGK"/>
    <property type="match status" value="1"/>
</dbReference>
<dbReference type="Gene3D" id="3.40.50.1260">
    <property type="entry name" value="Phosphoglycerate kinase, N-terminal domain"/>
    <property type="match status" value="2"/>
</dbReference>
<evidence type="ECO:0000256" key="13">
    <source>
        <dbReference type="HAMAP-Rule" id="MF_00145"/>
    </source>
</evidence>
<keyword evidence="8 13" id="KW-0808">Transferase</keyword>
<dbReference type="GO" id="GO:0005829">
    <property type="term" value="C:cytosol"/>
    <property type="evidence" value="ECO:0007669"/>
    <property type="project" value="TreeGrafter"/>
</dbReference>
<comment type="subunit">
    <text evidence="4 13">Monomer.</text>
</comment>
<evidence type="ECO:0000313" key="18">
    <source>
        <dbReference type="Proteomes" id="UP000588017"/>
    </source>
</evidence>
<dbReference type="FunFam" id="3.40.50.1260:FF:000031">
    <property type="entry name" value="Phosphoglycerate kinase 1"/>
    <property type="match status" value="1"/>
</dbReference>
<evidence type="ECO:0000256" key="16">
    <source>
        <dbReference type="RuleBase" id="RU000532"/>
    </source>
</evidence>
<evidence type="ECO:0000256" key="10">
    <source>
        <dbReference type="ARBA" id="ARBA00022777"/>
    </source>
</evidence>
<evidence type="ECO:0000256" key="6">
    <source>
        <dbReference type="ARBA" id="ARBA00016471"/>
    </source>
</evidence>
<dbReference type="UniPathway" id="UPA00109">
    <property type="reaction ID" value="UER00185"/>
</dbReference>
<dbReference type="GO" id="GO:0005524">
    <property type="term" value="F:ATP binding"/>
    <property type="evidence" value="ECO:0007669"/>
    <property type="project" value="UniProtKB-KW"/>
</dbReference>
<feature type="binding site" evidence="13 15">
    <location>
        <position position="210"/>
    </location>
    <ligand>
        <name>ATP</name>
        <dbReference type="ChEBI" id="CHEBI:30616"/>
    </ligand>
</feature>
<dbReference type="PROSITE" id="PS00111">
    <property type="entry name" value="PGLYCERATE_KINASE"/>
    <property type="match status" value="1"/>
</dbReference>
<evidence type="ECO:0000256" key="8">
    <source>
        <dbReference type="ARBA" id="ARBA00022679"/>
    </source>
</evidence>
<comment type="pathway">
    <text evidence="2 13">Carbohydrate degradation; glycolysis; pyruvate from D-glyceraldehyde 3-phosphate: step 2/5.</text>
</comment>
<name>A0A841KAI4_9HYPH</name>
<dbReference type="InterPro" id="IPR015911">
    <property type="entry name" value="Phosphoglycerate_kinase_CS"/>
</dbReference>
<keyword evidence="10 13" id="KW-0418">Kinase</keyword>
<evidence type="ECO:0000256" key="3">
    <source>
        <dbReference type="ARBA" id="ARBA00008982"/>
    </source>
</evidence>
<comment type="subcellular location">
    <subcellularLocation>
        <location evidence="13">Cytoplasm</location>
    </subcellularLocation>
</comment>
<evidence type="ECO:0000256" key="11">
    <source>
        <dbReference type="ARBA" id="ARBA00022840"/>
    </source>
</evidence>
<feature type="binding site" evidence="13">
    <location>
        <position position="160"/>
    </location>
    <ligand>
        <name>substrate</name>
    </ligand>
</feature>
<dbReference type="RefSeq" id="WP_183333836.1">
    <property type="nucleotide sequence ID" value="NZ_BMHX01000003.1"/>
</dbReference>
<evidence type="ECO:0000256" key="1">
    <source>
        <dbReference type="ARBA" id="ARBA00000642"/>
    </source>
</evidence>
<comment type="similarity">
    <text evidence="3 13 16">Belongs to the phosphoglycerate kinase family.</text>
</comment>
<dbReference type="PANTHER" id="PTHR11406">
    <property type="entry name" value="PHOSPHOGLYCERATE KINASE"/>
    <property type="match status" value="1"/>
</dbReference>
<evidence type="ECO:0000256" key="14">
    <source>
        <dbReference type="PIRSR" id="PIRSR000724-1"/>
    </source>
</evidence>
<feature type="binding site" evidence="13 15">
    <location>
        <begin position="362"/>
        <end position="365"/>
    </location>
    <ligand>
        <name>ATP</name>
        <dbReference type="ChEBI" id="CHEBI:30616"/>
    </ligand>
</feature>
<dbReference type="AlphaFoldDB" id="A0A841KAI4"/>
<protein>
    <recommendedName>
        <fullName evidence="6 13">Phosphoglycerate kinase</fullName>
        <ecNumber evidence="5 13">2.7.2.3</ecNumber>
    </recommendedName>
</protein>
<feature type="binding site" evidence="13">
    <location>
        <position position="127"/>
    </location>
    <ligand>
        <name>substrate</name>
    </ligand>
</feature>